<evidence type="ECO:0000313" key="4">
    <source>
        <dbReference type="EMBL" id="SNC75971.1"/>
    </source>
</evidence>
<dbReference type="RefSeq" id="WP_088844437.1">
    <property type="nucleotide sequence ID" value="NZ_FYEW01000002.1"/>
</dbReference>
<dbReference type="GO" id="GO:0055085">
    <property type="term" value="P:transmembrane transport"/>
    <property type="evidence" value="ECO:0007669"/>
    <property type="project" value="InterPro"/>
</dbReference>
<feature type="compositionally biased region" description="Low complexity" evidence="1">
    <location>
        <begin position="258"/>
        <end position="267"/>
    </location>
</feature>
<dbReference type="GO" id="GO:0098797">
    <property type="term" value="C:plasma membrane protein complex"/>
    <property type="evidence" value="ECO:0007669"/>
    <property type="project" value="TreeGrafter"/>
</dbReference>
<dbReference type="EMBL" id="FYEW01000002">
    <property type="protein sequence ID" value="SNC75971.1"/>
    <property type="molecule type" value="Genomic_DNA"/>
</dbReference>
<dbReference type="SUPFAM" id="SSF74653">
    <property type="entry name" value="TolA/TonB C-terminal domain"/>
    <property type="match status" value="1"/>
</dbReference>
<sequence length="281" mass="32088">MVKFYQFFVWFFLSFLLLSAPQASFGQALKKVVVVSQNPVFKEAYSVLSADKTKKQGPYQKYIGKKNQLLTSGHYTNGQKDSTWTEYYADGETIRERGTYYQDQKVGMWEFYTPEGTLEQNYDYTYQQVLFSRPPAHDRRVFKLWSEEDDCRDTLQLEKKPMYIGGLEAMQRVVRQNLHYPPQAQKSRIGGTAWIAFLIDSEGKTSNYKIVKKLGGGCDAEALRVVKLIPSTWVPGRLEGRAVTVVCEMPVVFTAPAAPAAPQRAPQKGSKRRYSSRLSAR</sequence>
<keyword evidence="5" id="KW-1185">Reference proteome</keyword>
<dbReference type="InterPro" id="IPR037682">
    <property type="entry name" value="TonB_C"/>
</dbReference>
<protein>
    <submittedName>
        <fullName evidence="4">TonB family C-terminal domain-containing protein</fullName>
    </submittedName>
</protein>
<feature type="region of interest" description="Disordered" evidence="1">
    <location>
        <begin position="258"/>
        <end position="281"/>
    </location>
</feature>
<organism evidence="4 5">
    <name type="scientific">Hymenobacter gelipurpurascens</name>
    <dbReference type="NCBI Taxonomy" id="89968"/>
    <lineage>
        <taxon>Bacteria</taxon>
        <taxon>Pseudomonadati</taxon>
        <taxon>Bacteroidota</taxon>
        <taxon>Cytophagia</taxon>
        <taxon>Cytophagales</taxon>
        <taxon>Hymenobacteraceae</taxon>
        <taxon>Hymenobacter</taxon>
    </lineage>
</organism>
<evidence type="ECO:0000259" key="3">
    <source>
        <dbReference type="Pfam" id="PF03544"/>
    </source>
</evidence>
<evidence type="ECO:0000256" key="2">
    <source>
        <dbReference type="SAM" id="SignalP"/>
    </source>
</evidence>
<dbReference type="Proteomes" id="UP000198131">
    <property type="component" value="Unassembled WGS sequence"/>
</dbReference>
<reference evidence="5" key="1">
    <citation type="submission" date="2017-06" db="EMBL/GenBank/DDBJ databases">
        <authorList>
            <person name="Varghese N."/>
            <person name="Submissions S."/>
        </authorList>
    </citation>
    <scope>NUCLEOTIDE SEQUENCE [LARGE SCALE GENOMIC DNA]</scope>
    <source>
        <strain evidence="5">DSM 11116</strain>
    </source>
</reference>
<feature type="compositionally biased region" description="Basic residues" evidence="1">
    <location>
        <begin position="269"/>
        <end position="281"/>
    </location>
</feature>
<gene>
    <name evidence="4" type="ORF">SAMN06265337_3147</name>
</gene>
<dbReference type="AlphaFoldDB" id="A0A212UCZ3"/>
<name>A0A212UCZ3_9BACT</name>
<dbReference type="PANTHER" id="PTHR33446">
    <property type="entry name" value="PROTEIN TONB-RELATED"/>
    <property type="match status" value="1"/>
</dbReference>
<dbReference type="SUPFAM" id="SSF82185">
    <property type="entry name" value="Histone H3 K4-specific methyltransferase SET7/9 N-terminal domain"/>
    <property type="match status" value="1"/>
</dbReference>
<dbReference type="PANTHER" id="PTHR33446:SF2">
    <property type="entry name" value="PROTEIN TONB"/>
    <property type="match status" value="1"/>
</dbReference>
<dbReference type="OrthoDB" id="1039448at2"/>
<evidence type="ECO:0000256" key="1">
    <source>
        <dbReference type="SAM" id="MobiDB-lite"/>
    </source>
</evidence>
<feature type="signal peptide" evidence="2">
    <location>
        <begin position="1"/>
        <end position="25"/>
    </location>
</feature>
<proteinExistence type="predicted"/>
<dbReference type="Pfam" id="PF03544">
    <property type="entry name" value="TonB_C"/>
    <property type="match status" value="1"/>
</dbReference>
<dbReference type="Gene3D" id="2.20.110.10">
    <property type="entry name" value="Histone H3 K4-specific methyltransferase SET7/9 N-terminal domain"/>
    <property type="match status" value="1"/>
</dbReference>
<feature type="chain" id="PRO_5012894446" evidence="2">
    <location>
        <begin position="26"/>
        <end position="281"/>
    </location>
</feature>
<keyword evidence="2" id="KW-0732">Signal</keyword>
<feature type="domain" description="TonB C-terminal" evidence="3">
    <location>
        <begin position="177"/>
        <end position="254"/>
    </location>
</feature>
<dbReference type="Gene3D" id="3.30.1150.10">
    <property type="match status" value="1"/>
</dbReference>
<dbReference type="InterPro" id="IPR051045">
    <property type="entry name" value="TonB-dependent_transducer"/>
</dbReference>
<dbReference type="GO" id="GO:0031992">
    <property type="term" value="F:energy transducer activity"/>
    <property type="evidence" value="ECO:0007669"/>
    <property type="project" value="TreeGrafter"/>
</dbReference>
<evidence type="ECO:0000313" key="5">
    <source>
        <dbReference type="Proteomes" id="UP000198131"/>
    </source>
</evidence>
<accession>A0A212UCZ3</accession>